<evidence type="ECO:0000256" key="1">
    <source>
        <dbReference type="ARBA" id="ARBA00007692"/>
    </source>
</evidence>
<dbReference type="GO" id="GO:0006390">
    <property type="term" value="P:mitochondrial transcription"/>
    <property type="evidence" value="ECO:0007669"/>
    <property type="project" value="TreeGrafter"/>
</dbReference>
<dbReference type="GO" id="GO:0061668">
    <property type="term" value="P:mitochondrial ribosome assembly"/>
    <property type="evidence" value="ECO:0007669"/>
    <property type="project" value="TreeGrafter"/>
</dbReference>
<dbReference type="GO" id="GO:0003676">
    <property type="term" value="F:nucleic acid binding"/>
    <property type="evidence" value="ECO:0007669"/>
    <property type="project" value="InterPro"/>
</dbReference>
<dbReference type="InterPro" id="IPR003690">
    <property type="entry name" value="MTERF"/>
</dbReference>
<dbReference type="RefSeq" id="XP_030757317.1">
    <property type="nucleotide sequence ID" value="XM_030901457.1"/>
</dbReference>
<organism evidence="3 4">
    <name type="scientific">Sitophilus oryzae</name>
    <name type="common">Rice weevil</name>
    <name type="synonym">Curculio oryzae</name>
    <dbReference type="NCBI Taxonomy" id="7048"/>
    <lineage>
        <taxon>Eukaryota</taxon>
        <taxon>Metazoa</taxon>
        <taxon>Ecdysozoa</taxon>
        <taxon>Arthropoda</taxon>
        <taxon>Hexapoda</taxon>
        <taxon>Insecta</taxon>
        <taxon>Pterygota</taxon>
        <taxon>Neoptera</taxon>
        <taxon>Endopterygota</taxon>
        <taxon>Coleoptera</taxon>
        <taxon>Polyphaga</taxon>
        <taxon>Cucujiformia</taxon>
        <taxon>Curculionidae</taxon>
        <taxon>Dryophthorinae</taxon>
        <taxon>Sitophilus</taxon>
    </lineage>
</organism>
<name>A0A6J2Y0T2_SITOR</name>
<dbReference type="CTD" id="51001"/>
<evidence type="ECO:0000313" key="3">
    <source>
        <dbReference type="Proteomes" id="UP000504635"/>
    </source>
</evidence>
<gene>
    <name evidence="4" type="primary">LOC115883142</name>
</gene>
<dbReference type="Pfam" id="PF02536">
    <property type="entry name" value="mTERF"/>
    <property type="match status" value="1"/>
</dbReference>
<dbReference type="InParanoid" id="A0A6J2Y0T2"/>
<protein>
    <submittedName>
        <fullName evidence="4">Transcription termination factor 3, mitochondrial</fullName>
    </submittedName>
</protein>
<dbReference type="InterPro" id="IPR038538">
    <property type="entry name" value="MTERF_sf"/>
</dbReference>
<keyword evidence="2" id="KW-0809">Transit peptide</keyword>
<dbReference type="KEGG" id="soy:115883142"/>
<dbReference type="Gene3D" id="1.25.70.10">
    <property type="entry name" value="Transcription termination factor 3, mitochondrial"/>
    <property type="match status" value="1"/>
</dbReference>
<dbReference type="GO" id="GO:0005739">
    <property type="term" value="C:mitochondrion"/>
    <property type="evidence" value="ECO:0007669"/>
    <property type="project" value="TreeGrafter"/>
</dbReference>
<sequence length="342" mass="40040">MLKQLLRFRETRVQFRRCFISHLTRATEESDECLQKSAEDPNNEISKANLLEPLSQDISHISTYLKPTFNVASYANKSEIIEQFVKLGVNLHLIEKKIPKAVTFILTLKFDDIKDHLYFLNELGLEKEDIGLLVTKNPFIFKENLNDLNVRITYLKFKHFTDDMIQRIVKKNPFWLSYSTQEIDEKLGFIQKEFTLSGNEVRQIAFIKPRLITYDQEKIKLNIFAVKQEMGFSQDDMKTLILNKPNIFTIGQNRLLEVFDYVHNTMNISLEQIIQNAEVFTCRAKRIKERHEFLVKLGRAQYDPKKPNYVALTTLIKDCDATFACEVAKSSIDTYNMYLKAI</sequence>
<dbReference type="PANTHER" id="PTHR13068">
    <property type="entry name" value="CGI-12 PROTEIN-RELATED"/>
    <property type="match status" value="1"/>
</dbReference>
<dbReference type="PANTHER" id="PTHR13068:SF112">
    <property type="entry name" value="TRANSCRIPTION TERMINATION FACTOR 3, MITOCHONDRIAL"/>
    <property type="match status" value="1"/>
</dbReference>
<comment type="similarity">
    <text evidence="1">Belongs to the mTERF family.</text>
</comment>
<evidence type="ECO:0000256" key="2">
    <source>
        <dbReference type="ARBA" id="ARBA00022946"/>
    </source>
</evidence>
<dbReference type="GeneID" id="115883142"/>
<dbReference type="Proteomes" id="UP000504635">
    <property type="component" value="Unplaced"/>
</dbReference>
<dbReference type="SMART" id="SM00733">
    <property type="entry name" value="Mterf"/>
    <property type="match status" value="6"/>
</dbReference>
<dbReference type="OrthoDB" id="637682at2759"/>
<dbReference type="FunCoup" id="A0A6J2Y0T2">
    <property type="interactions" value="1333"/>
</dbReference>
<dbReference type="AlphaFoldDB" id="A0A6J2Y0T2"/>
<reference evidence="4" key="1">
    <citation type="submission" date="2025-08" db="UniProtKB">
        <authorList>
            <consortium name="RefSeq"/>
        </authorList>
    </citation>
    <scope>IDENTIFICATION</scope>
    <source>
        <tissue evidence="4">Gonads</tissue>
    </source>
</reference>
<keyword evidence="3" id="KW-1185">Reference proteome</keyword>
<evidence type="ECO:0000313" key="4">
    <source>
        <dbReference type="RefSeq" id="XP_030757317.1"/>
    </source>
</evidence>
<accession>A0A6J2Y0T2</accession>
<proteinExistence type="inferred from homology"/>